<dbReference type="Proteomes" id="UP000024635">
    <property type="component" value="Unassembled WGS sequence"/>
</dbReference>
<dbReference type="STRING" id="53326.A0A016WQ26"/>
<feature type="region of interest" description="Disordered" evidence="1">
    <location>
        <begin position="1"/>
        <end position="38"/>
    </location>
</feature>
<dbReference type="Gene3D" id="3.40.50.300">
    <property type="entry name" value="P-loop containing nucleotide triphosphate hydrolases"/>
    <property type="match status" value="1"/>
</dbReference>
<dbReference type="InterPro" id="IPR045055">
    <property type="entry name" value="DNA2/NAM7-like"/>
</dbReference>
<dbReference type="EMBL" id="JARK01000151">
    <property type="protein sequence ID" value="EYC41914.1"/>
    <property type="molecule type" value="Genomic_DNA"/>
</dbReference>
<organism evidence="3 4">
    <name type="scientific">Ancylostoma ceylanicum</name>
    <dbReference type="NCBI Taxonomy" id="53326"/>
    <lineage>
        <taxon>Eukaryota</taxon>
        <taxon>Metazoa</taxon>
        <taxon>Ecdysozoa</taxon>
        <taxon>Nematoda</taxon>
        <taxon>Chromadorea</taxon>
        <taxon>Rhabditida</taxon>
        <taxon>Rhabditina</taxon>
        <taxon>Rhabditomorpha</taxon>
        <taxon>Strongyloidea</taxon>
        <taxon>Ancylostomatidae</taxon>
        <taxon>Ancylostomatinae</taxon>
        <taxon>Ancylostoma</taxon>
    </lineage>
</organism>
<comment type="caution">
    <text evidence="3">The sequence shown here is derived from an EMBL/GenBank/DDBJ whole genome shotgun (WGS) entry which is preliminary data.</text>
</comment>
<feature type="domain" description="DNA2/NAM7 helicase-like C-terminal" evidence="2">
    <location>
        <begin position="51"/>
        <end position="176"/>
    </location>
</feature>
<gene>
    <name evidence="3" type="primary">Acey_s0551.g3324</name>
    <name evidence="3" type="ORF">Y032_0551g3324</name>
</gene>
<dbReference type="InterPro" id="IPR047187">
    <property type="entry name" value="SF1_C_Upf1"/>
</dbReference>
<reference evidence="4" key="1">
    <citation type="journal article" date="2015" name="Nat. Genet.">
        <title>The genome and transcriptome of the zoonotic hookworm Ancylostoma ceylanicum identify infection-specific gene families.</title>
        <authorList>
            <person name="Schwarz E.M."/>
            <person name="Hu Y."/>
            <person name="Antoshechkin I."/>
            <person name="Miller M.M."/>
            <person name="Sternberg P.W."/>
            <person name="Aroian R.V."/>
        </authorList>
    </citation>
    <scope>NUCLEOTIDE SEQUENCE</scope>
    <source>
        <strain evidence="4">HY135</strain>
    </source>
</reference>
<dbReference type="PANTHER" id="PTHR10887">
    <property type="entry name" value="DNA2/NAM7 HELICASE FAMILY"/>
    <property type="match status" value="1"/>
</dbReference>
<dbReference type="OrthoDB" id="5851052at2759"/>
<evidence type="ECO:0000313" key="3">
    <source>
        <dbReference type="EMBL" id="EYC41914.1"/>
    </source>
</evidence>
<evidence type="ECO:0000256" key="1">
    <source>
        <dbReference type="SAM" id="MobiDB-lite"/>
    </source>
</evidence>
<sequence length="283" mass="30910">MGPVTRSRVHSAEPWVASTHSTAGPPPSASVEDTPTDIPNHSKMVAPLTSALTDLDEPSVVHGCNAKCKVSAKSAGYSHYYPTEVSTCQALVRGLLQRGVEFSSVALITFYMEQRRYLEDFARKTGVDITTVDSVQGRERDVVILFATKTDSEPDASGFLDAPRRMNVTLTRCRHGQMGKSVIAQPYKGLRDEAETAFTRPPPLAECLKPGAVEPIDGTRQFTNPSDLLLVCHLLLCPVWCCHKDKLLVDTASITFVPPTSFTIHIGGSIPKKTLMISRFRIA</sequence>
<accession>A0A016WQ26</accession>
<name>A0A016WQ26_9BILA</name>
<keyword evidence="4" id="KW-1185">Reference proteome</keyword>
<dbReference type="AlphaFoldDB" id="A0A016WQ26"/>
<dbReference type="CDD" id="cd18808">
    <property type="entry name" value="SF1_C_Upf1"/>
    <property type="match status" value="1"/>
</dbReference>
<dbReference type="InterPro" id="IPR041679">
    <property type="entry name" value="DNA2/NAM7-like_C"/>
</dbReference>
<proteinExistence type="predicted"/>
<protein>
    <recommendedName>
        <fullName evidence="2">DNA2/NAM7 helicase-like C-terminal domain-containing protein</fullName>
    </recommendedName>
</protein>
<evidence type="ECO:0000313" key="4">
    <source>
        <dbReference type="Proteomes" id="UP000024635"/>
    </source>
</evidence>
<evidence type="ECO:0000259" key="2">
    <source>
        <dbReference type="Pfam" id="PF13087"/>
    </source>
</evidence>
<dbReference type="PANTHER" id="PTHR10887:SF495">
    <property type="entry name" value="HELICASE SENATAXIN ISOFORM X1-RELATED"/>
    <property type="match status" value="1"/>
</dbReference>
<dbReference type="Pfam" id="PF13087">
    <property type="entry name" value="AAA_12"/>
    <property type="match status" value="1"/>
</dbReference>
<dbReference type="SUPFAM" id="SSF52540">
    <property type="entry name" value="P-loop containing nucleoside triphosphate hydrolases"/>
    <property type="match status" value="1"/>
</dbReference>
<dbReference type="InterPro" id="IPR027417">
    <property type="entry name" value="P-loop_NTPase"/>
</dbReference>